<gene>
    <name evidence="1" type="ORF">COMA1_20074</name>
</gene>
<protein>
    <submittedName>
        <fullName evidence="1">Uncharacterized protein</fullName>
    </submittedName>
</protein>
<organism evidence="1 2">
    <name type="scientific">Candidatus Nitrospira nitrosa</name>
    <dbReference type="NCBI Taxonomy" id="1742972"/>
    <lineage>
        <taxon>Bacteria</taxon>
        <taxon>Pseudomonadati</taxon>
        <taxon>Nitrospirota</taxon>
        <taxon>Nitrospiria</taxon>
        <taxon>Nitrospirales</taxon>
        <taxon>Nitrospiraceae</taxon>
        <taxon>Nitrospira</taxon>
    </lineage>
</organism>
<keyword evidence="2" id="KW-1185">Reference proteome</keyword>
<dbReference type="RefSeq" id="WP_090747222.1">
    <property type="nucleotide sequence ID" value="NZ_CZQA01000008.1"/>
</dbReference>
<name>A0A0S4LG86_9BACT</name>
<dbReference type="Gene3D" id="1.25.40.10">
    <property type="entry name" value="Tetratricopeptide repeat domain"/>
    <property type="match status" value="1"/>
</dbReference>
<reference evidence="1 2" key="1">
    <citation type="submission" date="2015-10" db="EMBL/GenBank/DDBJ databases">
        <authorList>
            <person name="Gilbert D.G."/>
        </authorList>
    </citation>
    <scope>NUCLEOTIDE SEQUENCE [LARGE SCALE GENOMIC DNA]</scope>
    <source>
        <strain evidence="1">COMA1</strain>
    </source>
</reference>
<sequence>MDIDAFRQMVVKNPKGFLGRYGLGNKILQENGSLEEAVEHLTVATQLDPTHAASHLALGRTLIRLGRNAEAKPVLTTGIEAVLSGRSNGGKDLVPEMQELLRTLS</sequence>
<dbReference type="SUPFAM" id="SSF48452">
    <property type="entry name" value="TPR-like"/>
    <property type="match status" value="1"/>
</dbReference>
<dbReference type="STRING" id="1742972.COMA1_20074"/>
<evidence type="ECO:0000313" key="2">
    <source>
        <dbReference type="Proteomes" id="UP000199032"/>
    </source>
</evidence>
<proteinExistence type="predicted"/>
<dbReference type="AlphaFoldDB" id="A0A0S4LG86"/>
<evidence type="ECO:0000313" key="1">
    <source>
        <dbReference type="EMBL" id="CUS34998.1"/>
    </source>
</evidence>
<dbReference type="OrthoDB" id="9792466at2"/>
<dbReference type="Pfam" id="PF14559">
    <property type="entry name" value="TPR_19"/>
    <property type="match status" value="1"/>
</dbReference>
<accession>A0A0S4LG86</accession>
<dbReference type="EMBL" id="CZQA01000008">
    <property type="protein sequence ID" value="CUS34998.1"/>
    <property type="molecule type" value="Genomic_DNA"/>
</dbReference>
<dbReference type="Proteomes" id="UP000199032">
    <property type="component" value="Unassembled WGS sequence"/>
</dbReference>
<dbReference type="InterPro" id="IPR011990">
    <property type="entry name" value="TPR-like_helical_dom_sf"/>
</dbReference>